<protein>
    <submittedName>
        <fullName evidence="1">GL26719</fullName>
    </submittedName>
</protein>
<reference evidence="1 2" key="1">
    <citation type="journal article" date="2007" name="Nature">
        <title>Evolution of genes and genomes on the Drosophila phylogeny.</title>
        <authorList>
            <consortium name="Drosophila 12 Genomes Consortium"/>
            <person name="Clark A.G."/>
            <person name="Eisen M.B."/>
            <person name="Smith D.R."/>
            <person name="Bergman C.M."/>
            <person name="Oliver B."/>
            <person name="Markow T.A."/>
            <person name="Kaufman T.C."/>
            <person name="Kellis M."/>
            <person name="Gelbart W."/>
            <person name="Iyer V.N."/>
            <person name="Pollard D.A."/>
            <person name="Sackton T.B."/>
            <person name="Larracuente A.M."/>
            <person name="Singh N.D."/>
            <person name="Abad J.P."/>
            <person name="Abt D.N."/>
            <person name="Adryan B."/>
            <person name="Aguade M."/>
            <person name="Akashi H."/>
            <person name="Anderson W.W."/>
            <person name="Aquadro C.F."/>
            <person name="Ardell D.H."/>
            <person name="Arguello R."/>
            <person name="Artieri C.G."/>
            <person name="Barbash D.A."/>
            <person name="Barker D."/>
            <person name="Barsanti P."/>
            <person name="Batterham P."/>
            <person name="Batzoglou S."/>
            <person name="Begun D."/>
            <person name="Bhutkar A."/>
            <person name="Blanco E."/>
            <person name="Bosak S.A."/>
            <person name="Bradley R.K."/>
            <person name="Brand A.D."/>
            <person name="Brent M.R."/>
            <person name="Brooks A.N."/>
            <person name="Brown R.H."/>
            <person name="Butlin R.K."/>
            <person name="Caggese C."/>
            <person name="Calvi B.R."/>
            <person name="Bernardo de Carvalho A."/>
            <person name="Caspi A."/>
            <person name="Castrezana S."/>
            <person name="Celniker S.E."/>
            <person name="Chang J.L."/>
            <person name="Chapple C."/>
            <person name="Chatterji S."/>
            <person name="Chinwalla A."/>
            <person name="Civetta A."/>
            <person name="Clifton S.W."/>
            <person name="Comeron J.M."/>
            <person name="Costello J.C."/>
            <person name="Coyne J.A."/>
            <person name="Daub J."/>
            <person name="David R.G."/>
            <person name="Delcher A.L."/>
            <person name="Delehaunty K."/>
            <person name="Do C.B."/>
            <person name="Ebling H."/>
            <person name="Edwards K."/>
            <person name="Eickbush T."/>
            <person name="Evans J.D."/>
            <person name="Filipski A."/>
            <person name="Findeiss S."/>
            <person name="Freyhult E."/>
            <person name="Fulton L."/>
            <person name="Fulton R."/>
            <person name="Garcia A.C."/>
            <person name="Gardiner A."/>
            <person name="Garfield D.A."/>
            <person name="Garvin B.E."/>
            <person name="Gibson G."/>
            <person name="Gilbert D."/>
            <person name="Gnerre S."/>
            <person name="Godfrey J."/>
            <person name="Good R."/>
            <person name="Gotea V."/>
            <person name="Gravely B."/>
            <person name="Greenberg A.J."/>
            <person name="Griffiths-Jones S."/>
            <person name="Gross S."/>
            <person name="Guigo R."/>
            <person name="Gustafson E.A."/>
            <person name="Haerty W."/>
            <person name="Hahn M.W."/>
            <person name="Halligan D.L."/>
            <person name="Halpern A.L."/>
            <person name="Halter G.M."/>
            <person name="Han M.V."/>
            <person name="Heger A."/>
            <person name="Hillier L."/>
            <person name="Hinrichs A.S."/>
            <person name="Holmes I."/>
            <person name="Hoskins R.A."/>
            <person name="Hubisz M.J."/>
            <person name="Hultmark D."/>
            <person name="Huntley M.A."/>
            <person name="Jaffe D.B."/>
            <person name="Jagadeeshan S."/>
            <person name="Jeck W.R."/>
            <person name="Johnson J."/>
            <person name="Jones C.D."/>
            <person name="Jordan W.C."/>
            <person name="Karpen G.H."/>
            <person name="Kataoka E."/>
            <person name="Keightley P.D."/>
            <person name="Kheradpour P."/>
            <person name="Kirkness E.F."/>
            <person name="Koerich L.B."/>
            <person name="Kristiansen K."/>
            <person name="Kudrna D."/>
            <person name="Kulathinal R.J."/>
            <person name="Kumar S."/>
            <person name="Kwok R."/>
            <person name="Lander E."/>
            <person name="Langley C.H."/>
            <person name="Lapoint R."/>
            <person name="Lazzaro B.P."/>
            <person name="Lee S.J."/>
            <person name="Levesque L."/>
            <person name="Li R."/>
            <person name="Lin C.F."/>
            <person name="Lin M.F."/>
            <person name="Lindblad-Toh K."/>
            <person name="Llopart A."/>
            <person name="Long M."/>
            <person name="Low L."/>
            <person name="Lozovsky E."/>
            <person name="Lu J."/>
            <person name="Luo M."/>
            <person name="Machado C.A."/>
            <person name="Makalowski W."/>
            <person name="Marzo M."/>
            <person name="Matsuda M."/>
            <person name="Matzkin L."/>
            <person name="McAllister B."/>
            <person name="McBride C.S."/>
            <person name="McKernan B."/>
            <person name="McKernan K."/>
            <person name="Mendez-Lago M."/>
            <person name="Minx P."/>
            <person name="Mollenhauer M.U."/>
            <person name="Montooth K."/>
            <person name="Mount S.M."/>
            <person name="Mu X."/>
            <person name="Myers E."/>
            <person name="Negre B."/>
            <person name="Newfeld S."/>
            <person name="Nielsen R."/>
            <person name="Noor M.A."/>
            <person name="O'Grady P."/>
            <person name="Pachter L."/>
            <person name="Papaceit M."/>
            <person name="Parisi M.J."/>
            <person name="Parisi M."/>
            <person name="Parts L."/>
            <person name="Pedersen J.S."/>
            <person name="Pesole G."/>
            <person name="Phillippy A.M."/>
            <person name="Ponting C.P."/>
            <person name="Pop M."/>
            <person name="Porcelli D."/>
            <person name="Powell J.R."/>
            <person name="Prohaska S."/>
            <person name="Pruitt K."/>
            <person name="Puig M."/>
            <person name="Quesneville H."/>
            <person name="Ram K.R."/>
            <person name="Rand D."/>
            <person name="Rasmussen M.D."/>
            <person name="Reed L.K."/>
            <person name="Reenan R."/>
            <person name="Reily A."/>
            <person name="Remington K.A."/>
            <person name="Rieger T.T."/>
            <person name="Ritchie M.G."/>
            <person name="Robin C."/>
            <person name="Rogers Y.H."/>
            <person name="Rohde C."/>
            <person name="Rozas J."/>
            <person name="Rubenfield M.J."/>
            <person name="Ruiz A."/>
            <person name="Russo S."/>
            <person name="Salzberg S.L."/>
            <person name="Sanchez-Gracia A."/>
            <person name="Saranga D.J."/>
            <person name="Sato H."/>
            <person name="Schaeffer S.W."/>
            <person name="Schatz M.C."/>
            <person name="Schlenke T."/>
            <person name="Schwartz R."/>
            <person name="Segarra C."/>
            <person name="Singh R.S."/>
            <person name="Sirot L."/>
            <person name="Sirota M."/>
            <person name="Sisneros N.B."/>
            <person name="Smith C.D."/>
            <person name="Smith T.F."/>
            <person name="Spieth J."/>
            <person name="Stage D.E."/>
            <person name="Stark A."/>
            <person name="Stephan W."/>
            <person name="Strausberg R.L."/>
            <person name="Strempel S."/>
            <person name="Sturgill D."/>
            <person name="Sutton G."/>
            <person name="Sutton G.G."/>
            <person name="Tao W."/>
            <person name="Teichmann S."/>
            <person name="Tobari Y.N."/>
            <person name="Tomimura Y."/>
            <person name="Tsolas J.M."/>
            <person name="Valente V.L."/>
            <person name="Venter E."/>
            <person name="Venter J.C."/>
            <person name="Vicario S."/>
            <person name="Vieira F.G."/>
            <person name="Vilella A.J."/>
            <person name="Villasante A."/>
            <person name="Walenz B."/>
            <person name="Wang J."/>
            <person name="Wasserman M."/>
            <person name="Watts T."/>
            <person name="Wilson D."/>
            <person name="Wilson R.K."/>
            <person name="Wing R.A."/>
            <person name="Wolfner M.F."/>
            <person name="Wong A."/>
            <person name="Wong G.K."/>
            <person name="Wu C.I."/>
            <person name="Wu G."/>
            <person name="Yamamoto D."/>
            <person name="Yang H.P."/>
            <person name="Yang S.P."/>
            <person name="Yorke J.A."/>
            <person name="Yoshida K."/>
            <person name="Zdobnov E."/>
            <person name="Zhang P."/>
            <person name="Zhang Y."/>
            <person name="Zimin A.V."/>
            <person name="Baldwin J."/>
            <person name="Abdouelleil A."/>
            <person name="Abdulkadir J."/>
            <person name="Abebe A."/>
            <person name="Abera B."/>
            <person name="Abreu J."/>
            <person name="Acer S.C."/>
            <person name="Aftuck L."/>
            <person name="Alexander A."/>
            <person name="An P."/>
            <person name="Anderson E."/>
            <person name="Anderson S."/>
            <person name="Arachi H."/>
            <person name="Azer M."/>
            <person name="Bachantsang P."/>
            <person name="Barry A."/>
            <person name="Bayul T."/>
            <person name="Berlin A."/>
            <person name="Bessette D."/>
            <person name="Bloom T."/>
            <person name="Blye J."/>
            <person name="Boguslavskiy L."/>
            <person name="Bonnet C."/>
            <person name="Boukhgalter B."/>
            <person name="Bourzgui I."/>
            <person name="Brown A."/>
            <person name="Cahill P."/>
            <person name="Channer S."/>
            <person name="Cheshatsang Y."/>
            <person name="Chuda L."/>
            <person name="Citroen M."/>
            <person name="Collymore A."/>
            <person name="Cooke P."/>
            <person name="Costello M."/>
            <person name="D'Aco K."/>
            <person name="Daza R."/>
            <person name="De Haan G."/>
            <person name="DeGray S."/>
            <person name="DeMaso C."/>
            <person name="Dhargay N."/>
            <person name="Dooley K."/>
            <person name="Dooley E."/>
            <person name="Doricent M."/>
            <person name="Dorje P."/>
            <person name="Dorjee K."/>
            <person name="Dupes A."/>
            <person name="Elong R."/>
            <person name="Falk J."/>
            <person name="Farina A."/>
            <person name="Faro S."/>
            <person name="Ferguson D."/>
            <person name="Fisher S."/>
            <person name="Foley C.D."/>
            <person name="Franke A."/>
            <person name="Friedrich D."/>
            <person name="Gadbois L."/>
            <person name="Gearin G."/>
            <person name="Gearin C.R."/>
            <person name="Giannoukos G."/>
            <person name="Goode T."/>
            <person name="Graham J."/>
            <person name="Grandbois E."/>
            <person name="Grewal S."/>
            <person name="Gyaltsen K."/>
            <person name="Hafez N."/>
            <person name="Hagos B."/>
            <person name="Hall J."/>
            <person name="Henson C."/>
            <person name="Hollinger A."/>
            <person name="Honan T."/>
            <person name="Huard M.D."/>
            <person name="Hughes L."/>
            <person name="Hurhula B."/>
            <person name="Husby M.E."/>
            <person name="Kamat A."/>
            <person name="Kanga B."/>
            <person name="Kashin S."/>
            <person name="Khazanovich D."/>
            <person name="Kisner P."/>
            <person name="Lance K."/>
            <person name="Lara M."/>
            <person name="Lee W."/>
            <person name="Lennon N."/>
            <person name="Letendre F."/>
            <person name="LeVine R."/>
            <person name="Lipovsky A."/>
            <person name="Liu X."/>
            <person name="Liu J."/>
            <person name="Liu S."/>
            <person name="Lokyitsang T."/>
            <person name="Lokyitsang Y."/>
            <person name="Lubonja R."/>
            <person name="Lui A."/>
            <person name="MacDonald P."/>
            <person name="Magnisalis V."/>
            <person name="Maru K."/>
            <person name="Matthews C."/>
            <person name="McCusker W."/>
            <person name="McDonough S."/>
            <person name="Mehta T."/>
            <person name="Meldrim J."/>
            <person name="Meneus L."/>
            <person name="Mihai O."/>
            <person name="Mihalev A."/>
            <person name="Mihova T."/>
            <person name="Mittelman R."/>
            <person name="Mlenga V."/>
            <person name="Montmayeur A."/>
            <person name="Mulrain L."/>
            <person name="Navidi A."/>
            <person name="Naylor J."/>
            <person name="Negash T."/>
            <person name="Nguyen T."/>
            <person name="Nguyen N."/>
            <person name="Nicol R."/>
            <person name="Norbu C."/>
            <person name="Norbu N."/>
            <person name="Novod N."/>
            <person name="O'Neill B."/>
            <person name="Osman S."/>
            <person name="Markiewicz E."/>
            <person name="Oyono O.L."/>
            <person name="Patti C."/>
            <person name="Phunkhang P."/>
            <person name="Pierre F."/>
            <person name="Priest M."/>
            <person name="Raghuraman S."/>
            <person name="Rege F."/>
            <person name="Reyes R."/>
            <person name="Rise C."/>
            <person name="Rogov P."/>
            <person name="Ross K."/>
            <person name="Ryan E."/>
            <person name="Settipalli S."/>
            <person name="Shea T."/>
            <person name="Sherpa N."/>
            <person name="Shi L."/>
            <person name="Shih D."/>
            <person name="Sparrow T."/>
            <person name="Spaulding J."/>
            <person name="Stalker J."/>
            <person name="Stange-Thomann N."/>
            <person name="Stavropoulos S."/>
            <person name="Stone C."/>
            <person name="Strader C."/>
            <person name="Tesfaye S."/>
            <person name="Thomson T."/>
            <person name="Thoulutsang Y."/>
            <person name="Thoulutsang D."/>
            <person name="Topham K."/>
            <person name="Topping I."/>
            <person name="Tsamla T."/>
            <person name="Vassiliev H."/>
            <person name="Vo A."/>
            <person name="Wangchuk T."/>
            <person name="Wangdi T."/>
            <person name="Weiand M."/>
            <person name="Wilkinson J."/>
            <person name="Wilson A."/>
            <person name="Yadav S."/>
            <person name="Young G."/>
            <person name="Yu Q."/>
            <person name="Zembek L."/>
            <person name="Zhong D."/>
            <person name="Zimmer A."/>
            <person name="Zwirko Z."/>
            <person name="Jaffe D.B."/>
            <person name="Alvarez P."/>
            <person name="Brockman W."/>
            <person name="Butler J."/>
            <person name="Chin C."/>
            <person name="Gnerre S."/>
            <person name="Grabherr M."/>
            <person name="Kleber M."/>
            <person name="Mauceli E."/>
            <person name="MacCallum I."/>
        </authorList>
    </citation>
    <scope>NUCLEOTIDE SEQUENCE [LARGE SCALE GENOMIC DNA]</scope>
    <source>
        <strain evidence="2">MSH-3 / Tucson 14011-0111.49</strain>
    </source>
</reference>
<gene>
    <name evidence="1" type="primary">Dper\GL26719</name>
    <name evidence="1" type="ORF">Dper_GL26719</name>
</gene>
<dbReference type="AlphaFoldDB" id="B4HCY1"/>
<evidence type="ECO:0000313" key="2">
    <source>
        <dbReference type="Proteomes" id="UP000008744"/>
    </source>
</evidence>
<organism evidence="2">
    <name type="scientific">Drosophila persimilis</name>
    <name type="common">Fruit fly</name>
    <dbReference type="NCBI Taxonomy" id="7234"/>
    <lineage>
        <taxon>Eukaryota</taxon>
        <taxon>Metazoa</taxon>
        <taxon>Ecdysozoa</taxon>
        <taxon>Arthropoda</taxon>
        <taxon>Hexapoda</taxon>
        <taxon>Insecta</taxon>
        <taxon>Pterygota</taxon>
        <taxon>Neoptera</taxon>
        <taxon>Endopterygota</taxon>
        <taxon>Diptera</taxon>
        <taxon>Brachycera</taxon>
        <taxon>Muscomorpha</taxon>
        <taxon>Ephydroidea</taxon>
        <taxon>Drosophilidae</taxon>
        <taxon>Drosophila</taxon>
        <taxon>Sophophora</taxon>
    </lineage>
</organism>
<proteinExistence type="predicted"/>
<keyword evidence="2" id="KW-1185">Reference proteome</keyword>
<dbReference type="EMBL" id="CH479523">
    <property type="protein sequence ID" value="EDW33492.1"/>
    <property type="molecule type" value="Genomic_DNA"/>
</dbReference>
<name>B4HCY1_DROPE</name>
<dbReference type="Proteomes" id="UP000008744">
    <property type="component" value="Unassembled WGS sequence"/>
</dbReference>
<evidence type="ECO:0000313" key="1">
    <source>
        <dbReference type="EMBL" id="EDW33492.1"/>
    </source>
</evidence>
<sequence length="87" mass="9595">MPMENGVRARPGELELMLVLGLKVCLGPDLEAKSQRSTAAAEEDLLPWRLRLGVCDIALWMLSGIFWDFEDALAACSLDASHADCKY</sequence>
<accession>B4HCY1</accession>
<dbReference type="HOGENOM" id="CLU_2485696_0_0_1"/>